<proteinExistence type="predicted"/>
<reference evidence="1 2" key="1">
    <citation type="submission" date="2018-11" db="EMBL/GenBank/DDBJ databases">
        <title>Draft genome sequence of Gordonia sp. RS15-1S isolated from rice stems.</title>
        <authorList>
            <person name="Muangham S."/>
        </authorList>
    </citation>
    <scope>NUCLEOTIDE SEQUENCE [LARGE SCALE GENOMIC DNA]</scope>
    <source>
        <strain evidence="1 2">RS15-1S</strain>
    </source>
</reference>
<evidence type="ECO:0000313" key="1">
    <source>
        <dbReference type="EMBL" id="RPA65793.1"/>
    </source>
</evidence>
<dbReference type="Proteomes" id="UP000267536">
    <property type="component" value="Unassembled WGS sequence"/>
</dbReference>
<dbReference type="EMBL" id="RKMH01000002">
    <property type="protein sequence ID" value="RPA65793.1"/>
    <property type="molecule type" value="Genomic_DNA"/>
</dbReference>
<protein>
    <submittedName>
        <fullName evidence="1">Uncharacterized protein</fullName>
    </submittedName>
</protein>
<sequence>MAVLIELEGDEFVCKYGTISSAPPVLSSAPVPLDMAGWLPDLRPEDVPPPPLMFLGTNIVGTEPFYTVETNRGSWTYQLHEIEWWDRGLDPKFRLGVWPD</sequence>
<gene>
    <name evidence="1" type="ORF">EF294_03390</name>
</gene>
<dbReference type="AlphaFoldDB" id="A0A3N4GS52"/>
<name>A0A3N4GS52_9ACTN</name>
<dbReference type="RefSeq" id="WP_123925602.1">
    <property type="nucleotide sequence ID" value="NZ_JBPSDP010000012.1"/>
</dbReference>
<accession>A0A3N4GS52</accession>
<keyword evidence="2" id="KW-1185">Reference proteome</keyword>
<organism evidence="1 2">
    <name type="scientific">Gordonia oryzae</name>
    <dbReference type="NCBI Taxonomy" id="2487349"/>
    <lineage>
        <taxon>Bacteria</taxon>
        <taxon>Bacillati</taxon>
        <taxon>Actinomycetota</taxon>
        <taxon>Actinomycetes</taxon>
        <taxon>Mycobacteriales</taxon>
        <taxon>Gordoniaceae</taxon>
        <taxon>Gordonia</taxon>
    </lineage>
</organism>
<evidence type="ECO:0000313" key="2">
    <source>
        <dbReference type="Proteomes" id="UP000267536"/>
    </source>
</evidence>
<comment type="caution">
    <text evidence="1">The sequence shown here is derived from an EMBL/GenBank/DDBJ whole genome shotgun (WGS) entry which is preliminary data.</text>
</comment>